<protein>
    <submittedName>
        <fullName evidence="3">Uncharacterized protein</fullName>
    </submittedName>
</protein>
<proteinExistence type="predicted"/>
<reference evidence="2" key="1">
    <citation type="journal article" date="2021" name="Nat. Commun.">
        <title>Genomic analyses provide insights into spinach domestication and the genetic basis of agronomic traits.</title>
        <authorList>
            <person name="Cai X."/>
            <person name="Sun X."/>
            <person name="Xu C."/>
            <person name="Sun H."/>
            <person name="Wang X."/>
            <person name="Ge C."/>
            <person name="Zhang Z."/>
            <person name="Wang Q."/>
            <person name="Fei Z."/>
            <person name="Jiao C."/>
            <person name="Wang Q."/>
        </authorList>
    </citation>
    <scope>NUCLEOTIDE SEQUENCE [LARGE SCALE GENOMIC DNA]</scope>
    <source>
        <strain evidence="2">cv. Varoflay</strain>
    </source>
</reference>
<name>A0ABM3RRX3_SPIOL</name>
<feature type="transmembrane region" description="Helical" evidence="1">
    <location>
        <begin position="60"/>
        <end position="79"/>
    </location>
</feature>
<dbReference type="GeneID" id="130459129"/>
<keyword evidence="2" id="KW-1185">Reference proteome</keyword>
<evidence type="ECO:0000313" key="3">
    <source>
        <dbReference type="RefSeq" id="XP_056698377.1"/>
    </source>
</evidence>
<organism evidence="2 3">
    <name type="scientific">Spinacia oleracea</name>
    <name type="common">Spinach</name>
    <dbReference type="NCBI Taxonomy" id="3562"/>
    <lineage>
        <taxon>Eukaryota</taxon>
        <taxon>Viridiplantae</taxon>
        <taxon>Streptophyta</taxon>
        <taxon>Embryophyta</taxon>
        <taxon>Tracheophyta</taxon>
        <taxon>Spermatophyta</taxon>
        <taxon>Magnoliopsida</taxon>
        <taxon>eudicotyledons</taxon>
        <taxon>Gunneridae</taxon>
        <taxon>Pentapetalae</taxon>
        <taxon>Caryophyllales</taxon>
        <taxon>Chenopodiaceae</taxon>
        <taxon>Chenopodioideae</taxon>
        <taxon>Anserineae</taxon>
        <taxon>Spinacia</taxon>
    </lineage>
</organism>
<keyword evidence="1" id="KW-0472">Membrane</keyword>
<reference evidence="3" key="2">
    <citation type="submission" date="2025-08" db="UniProtKB">
        <authorList>
            <consortium name="RefSeq"/>
        </authorList>
    </citation>
    <scope>IDENTIFICATION</scope>
    <source>
        <tissue evidence="3">Leaf</tissue>
    </source>
</reference>
<evidence type="ECO:0000256" key="1">
    <source>
        <dbReference type="SAM" id="Phobius"/>
    </source>
</evidence>
<evidence type="ECO:0000313" key="2">
    <source>
        <dbReference type="Proteomes" id="UP000813463"/>
    </source>
</evidence>
<accession>A0ABM3RRX3</accession>
<keyword evidence="1" id="KW-1133">Transmembrane helix</keyword>
<feature type="transmembrane region" description="Helical" evidence="1">
    <location>
        <begin position="34"/>
        <end position="53"/>
    </location>
</feature>
<gene>
    <name evidence="3" type="primary">LOC130459129</name>
</gene>
<sequence length="218" mass="24222">MGNSKFPILPFAILRIYGVCPPPDADLTPFCHAPLFSFLGFLPISLLFFFGFLNPFPSPLLFHVIISGFFAFLLFDQIGTSPHFLSHGFLTDNLAARVFEESSTVARVLLKVRLNNGYTSLLFGKSRVSSNDSQFLADNGEGEGMEAQSFLEFLTVERVKVVMTVMLTLALCNADRVVTSVAIVHLSQSHGWSRAFAGVFQRVQTESTIQRFSITRSR</sequence>
<dbReference type="RefSeq" id="XP_056698377.1">
    <property type="nucleotide sequence ID" value="XM_056842399.1"/>
</dbReference>
<keyword evidence="1" id="KW-0812">Transmembrane</keyword>
<dbReference type="Proteomes" id="UP000813463">
    <property type="component" value="Chromosome 4"/>
</dbReference>